<dbReference type="EMBL" id="JAQQWK010000012">
    <property type="protein sequence ID" value="KAK8022819.1"/>
    <property type="molecule type" value="Genomic_DNA"/>
</dbReference>
<dbReference type="Gene3D" id="3.20.20.210">
    <property type="match status" value="1"/>
</dbReference>
<accession>A0ABR1S083</accession>
<sequence length="357" mass="39720">MEPTGVLMVGSVPGDSPQEVFTRLATALPGRLSAIPDGETGERWNYIGWQLQRFPPVARRNELGGTPFPEPGPGSGLPTFTLADIKPTAYDEAALSSYAEFKRLRQKGIIPSNVRFQIGLPSPYSVLAGHIKPALAKTIEPLYEQRSAETIDRIFAEIPPEDVVIQWDLCFEMTALEFELGRLPERRHQAYFSSPRGVQQGLVDRVTRICERIPPDGKLAFHLCYGDLRHKHFIEPQDTSLLVDLANALLARGTIGPRVEWIHLPVPKERIDPGYFTPLTHLKLDAPGLKPPRIYLGVVHANDEAGTKKRVEIAQAIVPFPFGVATECGLGRTPAEEIDNILRICKEITMEPMRENL</sequence>
<dbReference type="SUPFAM" id="SSF51726">
    <property type="entry name" value="UROD/MetE-like"/>
    <property type="match status" value="1"/>
</dbReference>
<name>A0ABR1S083_9PEZI</name>
<keyword evidence="2" id="KW-1185">Reference proteome</keyword>
<reference evidence="1 2" key="1">
    <citation type="submission" date="2023-01" db="EMBL/GenBank/DDBJ databases">
        <title>Analysis of 21 Apiospora genomes using comparative genomics revels a genus with tremendous synthesis potential of carbohydrate active enzymes and secondary metabolites.</title>
        <authorList>
            <person name="Sorensen T."/>
        </authorList>
    </citation>
    <scope>NUCLEOTIDE SEQUENCE [LARGE SCALE GENOMIC DNA]</scope>
    <source>
        <strain evidence="1 2">CBS 33761</strain>
    </source>
</reference>
<dbReference type="Proteomes" id="UP001444661">
    <property type="component" value="Unassembled WGS sequence"/>
</dbReference>
<evidence type="ECO:0000313" key="2">
    <source>
        <dbReference type="Proteomes" id="UP001444661"/>
    </source>
</evidence>
<evidence type="ECO:0008006" key="3">
    <source>
        <dbReference type="Google" id="ProtNLM"/>
    </source>
</evidence>
<evidence type="ECO:0000313" key="1">
    <source>
        <dbReference type="EMBL" id="KAK8022819.1"/>
    </source>
</evidence>
<organism evidence="1 2">
    <name type="scientific">Apiospora rasikravindrae</name>
    <dbReference type="NCBI Taxonomy" id="990691"/>
    <lineage>
        <taxon>Eukaryota</taxon>
        <taxon>Fungi</taxon>
        <taxon>Dikarya</taxon>
        <taxon>Ascomycota</taxon>
        <taxon>Pezizomycotina</taxon>
        <taxon>Sordariomycetes</taxon>
        <taxon>Xylariomycetidae</taxon>
        <taxon>Amphisphaeriales</taxon>
        <taxon>Apiosporaceae</taxon>
        <taxon>Apiospora</taxon>
    </lineage>
</organism>
<dbReference type="InterPro" id="IPR038071">
    <property type="entry name" value="UROD/MetE-like_sf"/>
</dbReference>
<proteinExistence type="predicted"/>
<protein>
    <recommendedName>
        <fullName evidence="3">Methionine synthase</fullName>
    </recommendedName>
</protein>
<comment type="caution">
    <text evidence="1">The sequence shown here is derived from an EMBL/GenBank/DDBJ whole genome shotgun (WGS) entry which is preliminary data.</text>
</comment>
<gene>
    <name evidence="1" type="ORF">PG993_013586</name>
</gene>